<proteinExistence type="predicted"/>
<dbReference type="InterPro" id="IPR012337">
    <property type="entry name" value="RNaseH-like_sf"/>
</dbReference>
<evidence type="ECO:0000259" key="2">
    <source>
        <dbReference type="PROSITE" id="PS50994"/>
    </source>
</evidence>
<dbReference type="InterPro" id="IPR036397">
    <property type="entry name" value="RNaseH_sf"/>
</dbReference>
<evidence type="ECO:0000256" key="1">
    <source>
        <dbReference type="ARBA" id="ARBA00022884"/>
    </source>
</evidence>
<protein>
    <recommendedName>
        <fullName evidence="2">Integrase catalytic domain-containing protein</fullName>
    </recommendedName>
</protein>
<keyword evidence="4" id="KW-1185">Reference proteome</keyword>
<dbReference type="Pfam" id="PF17921">
    <property type="entry name" value="Integrase_H2C2"/>
    <property type="match status" value="1"/>
</dbReference>
<evidence type="ECO:0000313" key="4">
    <source>
        <dbReference type="Proteomes" id="UP000765509"/>
    </source>
</evidence>
<evidence type="ECO:0000313" key="3">
    <source>
        <dbReference type="EMBL" id="MBW0573106.1"/>
    </source>
</evidence>
<dbReference type="EMBL" id="AVOT02091404">
    <property type="protein sequence ID" value="MBW0573106.1"/>
    <property type="molecule type" value="Genomic_DNA"/>
</dbReference>
<sequence length="384" mass="44686">MEIDRRRSFRSSEWALEGGTPNSVDNDSERTETFILGISSSELHNEFFNAVMKTYFVQKLCGILLQLPQQKYRSPELEYQLEEPCALTIIDRDQKSFILQQCHDYPHMGHMSEDRTKERLARTAWWPKWEQELSQYINTCERFQKANRKNGKKYGLLQHIEKHKHPWETINGAWVTGLVPGVKESFNGSVIIVDRFRKSITISDRDSQFTSEFCTNLYDMLGTNLSFSTTYHPQTDGLAERMVQIMEDILRRLCSYGMEYKDHEGYTHDLDTLLPAVQLAYNTIQCSTTGKTPSLVEKGWNPLLTVDHFKKNLLTIHPTAKDFHYMCKNLVSQLPNAYLRQKNTTNRGGTNHTWNLTLKKGTKSENAVKVKLTEEFFRKHPVFP</sequence>
<dbReference type="GO" id="GO:0005634">
    <property type="term" value="C:nucleus"/>
    <property type="evidence" value="ECO:0007669"/>
    <property type="project" value="UniProtKB-ARBA"/>
</dbReference>
<feature type="domain" description="Integrase catalytic" evidence="2">
    <location>
        <begin position="200"/>
        <end position="301"/>
    </location>
</feature>
<feature type="non-terminal residue" evidence="3">
    <location>
        <position position="1"/>
    </location>
</feature>
<dbReference type="AlphaFoldDB" id="A0A9Q3K344"/>
<reference evidence="3" key="1">
    <citation type="submission" date="2021-03" db="EMBL/GenBank/DDBJ databases">
        <title>Draft genome sequence of rust myrtle Austropuccinia psidii MF-1, a brazilian biotype.</title>
        <authorList>
            <person name="Quecine M.C."/>
            <person name="Pachon D.M.R."/>
            <person name="Bonatelli M.L."/>
            <person name="Correr F.H."/>
            <person name="Franceschini L.M."/>
            <person name="Leite T.F."/>
            <person name="Margarido G.R.A."/>
            <person name="Almeida C.A."/>
            <person name="Ferrarezi J.A."/>
            <person name="Labate C.A."/>
        </authorList>
    </citation>
    <scope>NUCLEOTIDE SEQUENCE</scope>
    <source>
        <strain evidence="3">MF-1</strain>
    </source>
</reference>
<dbReference type="Gene3D" id="3.30.420.10">
    <property type="entry name" value="Ribonuclease H-like superfamily/Ribonuclease H"/>
    <property type="match status" value="1"/>
</dbReference>
<dbReference type="Gene3D" id="1.10.340.70">
    <property type="match status" value="1"/>
</dbReference>
<dbReference type="PROSITE" id="PS50994">
    <property type="entry name" value="INTEGRASE"/>
    <property type="match status" value="1"/>
</dbReference>
<organism evidence="3 4">
    <name type="scientific">Austropuccinia psidii MF-1</name>
    <dbReference type="NCBI Taxonomy" id="1389203"/>
    <lineage>
        <taxon>Eukaryota</taxon>
        <taxon>Fungi</taxon>
        <taxon>Dikarya</taxon>
        <taxon>Basidiomycota</taxon>
        <taxon>Pucciniomycotina</taxon>
        <taxon>Pucciniomycetes</taxon>
        <taxon>Pucciniales</taxon>
        <taxon>Sphaerophragmiaceae</taxon>
        <taxon>Austropuccinia</taxon>
    </lineage>
</organism>
<dbReference type="Proteomes" id="UP000765509">
    <property type="component" value="Unassembled WGS sequence"/>
</dbReference>
<keyword evidence="1" id="KW-0694">RNA-binding</keyword>
<dbReference type="GO" id="GO:0015074">
    <property type="term" value="P:DNA integration"/>
    <property type="evidence" value="ECO:0007669"/>
    <property type="project" value="InterPro"/>
</dbReference>
<dbReference type="InterPro" id="IPR052160">
    <property type="entry name" value="Gypsy_RT_Integrase-like"/>
</dbReference>
<dbReference type="InterPro" id="IPR041588">
    <property type="entry name" value="Integrase_H2C2"/>
</dbReference>
<gene>
    <name evidence="3" type="ORF">O181_112821</name>
</gene>
<dbReference type="PANTHER" id="PTHR47266">
    <property type="entry name" value="ENDONUCLEASE-RELATED"/>
    <property type="match status" value="1"/>
</dbReference>
<dbReference type="SUPFAM" id="SSF53098">
    <property type="entry name" value="Ribonuclease H-like"/>
    <property type="match status" value="1"/>
</dbReference>
<accession>A0A9Q3K344</accession>
<dbReference type="OrthoDB" id="2595244at2759"/>
<name>A0A9Q3K344_9BASI</name>
<dbReference type="InterPro" id="IPR001584">
    <property type="entry name" value="Integrase_cat-core"/>
</dbReference>
<comment type="caution">
    <text evidence="3">The sequence shown here is derived from an EMBL/GenBank/DDBJ whole genome shotgun (WGS) entry which is preliminary data.</text>
</comment>
<dbReference type="GO" id="GO:0003723">
    <property type="term" value="F:RNA binding"/>
    <property type="evidence" value="ECO:0007669"/>
    <property type="project" value="UniProtKB-KW"/>
</dbReference>